<feature type="domain" description="Amidase" evidence="1">
    <location>
        <begin position="78"/>
        <end position="489"/>
    </location>
</feature>
<dbReference type="Proteomes" id="UP000189796">
    <property type="component" value="Chromosome I"/>
</dbReference>
<dbReference type="Gene3D" id="3.90.1300.10">
    <property type="entry name" value="Amidase signature (AS) domain"/>
    <property type="match status" value="1"/>
</dbReference>
<evidence type="ECO:0000313" key="3">
    <source>
        <dbReference type="Proteomes" id="UP000189796"/>
    </source>
</evidence>
<gene>
    <name evidence="2" type="ORF">SAMN05443248_1667</name>
</gene>
<dbReference type="PANTHER" id="PTHR11895">
    <property type="entry name" value="TRANSAMIDASE"/>
    <property type="match status" value="1"/>
</dbReference>
<dbReference type="Gene3D" id="1.10.20.60">
    <property type="entry name" value="Glu-tRNAGln amidotransferase C subunit, N-terminal domain"/>
    <property type="match status" value="1"/>
</dbReference>
<proteinExistence type="predicted"/>
<reference evidence="2 3" key="1">
    <citation type="submission" date="2016-11" db="EMBL/GenBank/DDBJ databases">
        <authorList>
            <person name="Jaros S."/>
            <person name="Januszkiewicz K."/>
            <person name="Wedrychowicz H."/>
        </authorList>
    </citation>
    <scope>NUCLEOTIDE SEQUENCE [LARGE SCALE GENOMIC DNA]</scope>
    <source>
        <strain evidence="2 3">GAS138</strain>
    </source>
</reference>
<evidence type="ECO:0000259" key="1">
    <source>
        <dbReference type="Pfam" id="PF01425"/>
    </source>
</evidence>
<dbReference type="OrthoDB" id="9811471at2"/>
<accession>A0A1M5K3B0</accession>
<protein>
    <submittedName>
        <fullName evidence="2">Amidase</fullName>
    </submittedName>
</protein>
<name>A0A1M5K3B0_9BRAD</name>
<dbReference type="InterPro" id="IPR023631">
    <property type="entry name" value="Amidase_dom"/>
</dbReference>
<dbReference type="InterPro" id="IPR000120">
    <property type="entry name" value="Amidase"/>
</dbReference>
<dbReference type="Pfam" id="PF01425">
    <property type="entry name" value="Amidase"/>
    <property type="match status" value="1"/>
</dbReference>
<dbReference type="EMBL" id="LT670817">
    <property type="protein sequence ID" value="SHG47292.1"/>
    <property type="molecule type" value="Genomic_DNA"/>
</dbReference>
<sequence length="501" mass="53049">MTVRRPNVGELQQAARELGLNLSDADAVSFHGLMQGQLDAYDLVDDMVAPLPEVKYPRTLGVRPQPEDNPYGAWAVKSRIQGARRGKLTGKRVAIKDNVCVAGVPMMNGASILEGYVPEMDATIVTRMLDEGADILGKSVCEYYCASGGSHTSANGVVENPVVPGHNAGGSSSGSTALVMANLVDMATGGDQGGSIRIPASYCGAVGLKPTHGLVPYTGIFAVELTVDHAGPITRTVADNALMLEVMAGPDHLDPRQSGAPAQPYTQALAKGVAGLRIGVVPEGFGLLGAEAEVDKRVREAAERLAHTGAHVHDTSVPLHAAGAAIWTPIFLEGATDLMMRGNAYGTNMKGVFLESLLDAHARWRDRADELSETLKLGILTGHYMSSRNRGRYYGKAQNLNRLLTADYNRALGEVDLLLMPTTPMATTPLPGPNASREEIIGRAFEMVANTAPTCVTGHPAISVPVGKTLDGRPIGAMLIARHLDEMTLYRAAAALEACYR</sequence>
<dbReference type="NCBIfam" id="NF005565">
    <property type="entry name" value="PRK07235.1"/>
    <property type="match status" value="1"/>
</dbReference>
<dbReference type="PANTHER" id="PTHR11895:SF170">
    <property type="entry name" value="AMIDASE"/>
    <property type="match status" value="1"/>
</dbReference>
<dbReference type="SUPFAM" id="SSF75304">
    <property type="entry name" value="Amidase signature (AS) enzymes"/>
    <property type="match status" value="1"/>
</dbReference>
<dbReference type="InterPro" id="IPR036928">
    <property type="entry name" value="AS_sf"/>
</dbReference>
<dbReference type="AlphaFoldDB" id="A0A1M5K3B0"/>
<organism evidence="2 3">
    <name type="scientific">Bradyrhizobium erythrophlei</name>
    <dbReference type="NCBI Taxonomy" id="1437360"/>
    <lineage>
        <taxon>Bacteria</taxon>
        <taxon>Pseudomonadati</taxon>
        <taxon>Pseudomonadota</taxon>
        <taxon>Alphaproteobacteria</taxon>
        <taxon>Hyphomicrobiales</taxon>
        <taxon>Nitrobacteraceae</taxon>
        <taxon>Bradyrhizobium</taxon>
    </lineage>
</organism>
<dbReference type="GO" id="GO:0003824">
    <property type="term" value="F:catalytic activity"/>
    <property type="evidence" value="ECO:0007669"/>
    <property type="project" value="InterPro"/>
</dbReference>
<evidence type="ECO:0000313" key="2">
    <source>
        <dbReference type="EMBL" id="SHG47292.1"/>
    </source>
</evidence>
<dbReference type="RefSeq" id="WP_079600811.1">
    <property type="nucleotide sequence ID" value="NZ_LT670817.1"/>
</dbReference>